<dbReference type="Gene3D" id="3.10.180.10">
    <property type="entry name" value="2,3-Dihydroxybiphenyl 1,2-Dioxygenase, domain 1"/>
    <property type="match status" value="1"/>
</dbReference>
<proteinExistence type="predicted"/>
<keyword evidence="2" id="KW-1185">Reference proteome</keyword>
<evidence type="ECO:0008006" key="3">
    <source>
        <dbReference type="Google" id="ProtNLM"/>
    </source>
</evidence>
<evidence type="ECO:0000313" key="2">
    <source>
        <dbReference type="Proteomes" id="UP001597493"/>
    </source>
</evidence>
<dbReference type="InterPro" id="IPR029068">
    <property type="entry name" value="Glyas_Bleomycin-R_OHBP_Dase"/>
</dbReference>
<comment type="caution">
    <text evidence="1">The sequence shown here is derived from an EMBL/GenBank/DDBJ whole genome shotgun (WGS) entry which is preliminary data.</text>
</comment>
<reference evidence="2" key="1">
    <citation type="journal article" date="2019" name="Int. J. Syst. Evol. Microbiol.">
        <title>The Global Catalogue of Microorganisms (GCM) 10K type strain sequencing project: providing services to taxonomists for standard genome sequencing and annotation.</title>
        <authorList>
            <consortium name="The Broad Institute Genomics Platform"/>
            <consortium name="The Broad Institute Genome Sequencing Center for Infectious Disease"/>
            <person name="Wu L."/>
            <person name="Ma J."/>
        </authorList>
    </citation>
    <scope>NUCLEOTIDE SEQUENCE [LARGE SCALE GENOMIC DNA]</scope>
    <source>
        <strain evidence="2">TISTR 1827</strain>
    </source>
</reference>
<protein>
    <recommendedName>
        <fullName evidence="3">VOC domain-containing protein</fullName>
    </recommendedName>
</protein>
<dbReference type="RefSeq" id="WP_379278574.1">
    <property type="nucleotide sequence ID" value="NZ_JBHUGT010000007.1"/>
</dbReference>
<dbReference type="EMBL" id="JBHUMY010000038">
    <property type="protein sequence ID" value="MFD2663144.1"/>
    <property type="molecule type" value="Genomic_DNA"/>
</dbReference>
<organism evidence="1 2">
    <name type="scientific">Paenibacillus thailandensis</name>
    <dbReference type="NCBI Taxonomy" id="393250"/>
    <lineage>
        <taxon>Bacteria</taxon>
        <taxon>Bacillati</taxon>
        <taxon>Bacillota</taxon>
        <taxon>Bacilli</taxon>
        <taxon>Bacillales</taxon>
        <taxon>Paenibacillaceae</taxon>
        <taxon>Paenibacillus</taxon>
    </lineage>
</organism>
<dbReference type="SUPFAM" id="SSF54593">
    <property type="entry name" value="Glyoxalase/Bleomycin resistance protein/Dihydroxybiphenyl dioxygenase"/>
    <property type="match status" value="1"/>
</dbReference>
<gene>
    <name evidence="1" type="ORF">ACFSW5_23065</name>
</gene>
<name>A0ABW5R321_9BACL</name>
<accession>A0ABW5R321</accession>
<dbReference type="Proteomes" id="UP001597493">
    <property type="component" value="Unassembled WGS sequence"/>
</dbReference>
<evidence type="ECO:0000313" key="1">
    <source>
        <dbReference type="EMBL" id="MFD2663144.1"/>
    </source>
</evidence>
<sequence length="238" mass="27688">MNQIIPILPCPAVKEQAAFYEQLGFETVRIYVRPYPYAVLKYGTLEFHFYGNKRIAPDENPQMCYVRTDDVDRVYEEMTSRLKEKTGKIPRSGIPRISKLKDLADDRRFYITDMGGNTVIVGMPNSKLSDPPFFRTIESKEHSGNFEILYDLLYSKEDSRSAFIMLQKLFPSDFDSIDVGDLDMAKLLLLAWDIHRQRNIEVDPAINGKLKQLLDAYDTQHPDWNKIKQKYDEMLDGE</sequence>